<feature type="region of interest" description="Disordered" evidence="1">
    <location>
        <begin position="188"/>
        <end position="216"/>
    </location>
</feature>
<comment type="caution">
    <text evidence="2">The sequence shown here is derived from an EMBL/GenBank/DDBJ whole genome shotgun (WGS) entry which is preliminary data.</text>
</comment>
<dbReference type="Proteomes" id="UP000680714">
    <property type="component" value="Unassembled WGS sequence"/>
</dbReference>
<feature type="compositionally biased region" description="Acidic residues" evidence="1">
    <location>
        <begin position="1"/>
        <end position="10"/>
    </location>
</feature>
<feature type="compositionally biased region" description="Basic and acidic residues" evidence="1">
    <location>
        <begin position="198"/>
        <end position="216"/>
    </location>
</feature>
<dbReference type="EMBL" id="JAGTUF010000006">
    <property type="protein sequence ID" value="MBR9971787.1"/>
    <property type="molecule type" value="Genomic_DNA"/>
</dbReference>
<dbReference type="InterPro" id="IPR008768">
    <property type="entry name" value="Gp9-like"/>
</dbReference>
<proteinExistence type="predicted"/>
<organism evidence="2 3">
    <name type="scientific">Magnetospirillum sulfuroxidans</name>
    <dbReference type="NCBI Taxonomy" id="611300"/>
    <lineage>
        <taxon>Bacteria</taxon>
        <taxon>Pseudomonadati</taxon>
        <taxon>Pseudomonadota</taxon>
        <taxon>Alphaproteobacteria</taxon>
        <taxon>Rhodospirillales</taxon>
        <taxon>Rhodospirillaceae</taxon>
        <taxon>Magnetospirillum</taxon>
    </lineage>
</organism>
<protein>
    <submittedName>
        <fullName evidence="2">Uncharacterized protein</fullName>
    </submittedName>
</protein>
<dbReference type="Pfam" id="PF05396">
    <property type="entry name" value="Phage_T7_Capsid"/>
    <property type="match status" value="1"/>
</dbReference>
<sequence length="240" mass="27199">MYYEDSLEPEADPRQPTGIPDKFRDPATGGLRTEALLQAYQDLERRMHRMVEIPGDDCSDEQRCAFHRALGVPDSPDQYAIEQRHPMLSSDAEVNRALHQAGFTPKQAQLVYDLAHQRVIPTIEQMAGEYESQRSLERLRDHFGGDAKWSETARQVSAWGQSNLAPEVYQALATSADGIIAMRAMMNSGEPSVGRQPSSRESEPSEGELKKMLQDPRYWKQRDPAFIDKVSTGFRRLYGE</sequence>
<evidence type="ECO:0000256" key="1">
    <source>
        <dbReference type="SAM" id="MobiDB-lite"/>
    </source>
</evidence>
<evidence type="ECO:0000313" key="3">
    <source>
        <dbReference type="Proteomes" id="UP000680714"/>
    </source>
</evidence>
<feature type="region of interest" description="Disordered" evidence="1">
    <location>
        <begin position="1"/>
        <end position="28"/>
    </location>
</feature>
<reference evidence="2 3" key="1">
    <citation type="submission" date="2021-04" db="EMBL/GenBank/DDBJ databases">
        <title>Magnetospirillum sulfuroxidans sp. nov., a facultative chemolithoautotrophic sulfur-oxidizing alphaproteobacterium isolated from freshwater sediment and proposals for Paramagetospirillum gen. nov., and Magnetospirillaceae fam. nov.</title>
        <authorList>
            <person name="Koziaeva V."/>
            <person name="Geelhoed J.S."/>
            <person name="Sorokin D.Y."/>
            <person name="Grouzdev D.S."/>
        </authorList>
    </citation>
    <scope>NUCLEOTIDE SEQUENCE [LARGE SCALE GENOMIC DNA]</scope>
    <source>
        <strain evidence="2 3">J10</strain>
    </source>
</reference>
<name>A0ABS5IC97_9PROT</name>
<keyword evidence="3" id="KW-1185">Reference proteome</keyword>
<gene>
    <name evidence="2" type="ORF">KEC16_08665</name>
</gene>
<evidence type="ECO:0000313" key="2">
    <source>
        <dbReference type="EMBL" id="MBR9971787.1"/>
    </source>
</evidence>
<dbReference type="RefSeq" id="WP_211547893.1">
    <property type="nucleotide sequence ID" value="NZ_JAGTUF010000006.1"/>
</dbReference>
<accession>A0ABS5IC97</accession>